<name>A0A1I1I7Z6_9GAMM</name>
<feature type="signal peptide" evidence="5">
    <location>
        <begin position="1"/>
        <end position="23"/>
    </location>
</feature>
<protein>
    <submittedName>
        <fullName evidence="6">Outer membrane lipoprotein-sorting protein</fullName>
    </submittedName>
</protein>
<evidence type="ECO:0000256" key="3">
    <source>
        <dbReference type="ARBA" id="ARBA00022729"/>
    </source>
</evidence>
<evidence type="ECO:0000256" key="4">
    <source>
        <dbReference type="ARBA" id="ARBA00022927"/>
    </source>
</evidence>
<feature type="chain" id="PRO_5011755761" evidence="5">
    <location>
        <begin position="24"/>
        <end position="195"/>
    </location>
</feature>
<dbReference type="InterPro" id="IPR004564">
    <property type="entry name" value="OM_lipoprot_carrier_LolA-like"/>
</dbReference>
<evidence type="ECO:0000256" key="1">
    <source>
        <dbReference type="ARBA" id="ARBA00011245"/>
    </source>
</evidence>
<dbReference type="OrthoDB" id="5705066at2"/>
<keyword evidence="3 5" id="KW-0732">Signal</keyword>
<keyword evidence="7" id="KW-1185">Reference proteome</keyword>
<sequence>MLLKHLSYLFLLIIGSLSFSSTAASNESSEKNLMKPNLIAGTFEQNKFFKILTRPIKSSGDFYLDQKLGFYWQTIKPVNSAIFLKSGELMEKDHHGNIKSIVGGGTLASVLIKAISGDINALKNEFELLKHQGNDCLELKPKQEILRQAITKIDICGGLKPESIKLFESKGNKTEIQLTYHENAIMPEAIRAQLQ</sequence>
<comment type="subunit">
    <text evidence="1">Monomer.</text>
</comment>
<dbReference type="InterPro" id="IPR029046">
    <property type="entry name" value="LolA/LolB/LppX"/>
</dbReference>
<dbReference type="Gene3D" id="2.50.20.10">
    <property type="entry name" value="Lipoprotein localisation LolA/LolB/LppX"/>
    <property type="match status" value="1"/>
</dbReference>
<reference evidence="6 7" key="1">
    <citation type="submission" date="2016-10" db="EMBL/GenBank/DDBJ databases">
        <authorList>
            <person name="de Groot N.N."/>
        </authorList>
    </citation>
    <scope>NUCLEOTIDE SEQUENCE [LARGE SCALE GENOMIC DNA]</scope>
    <source>
        <strain evidence="6 7">DSM 6059</strain>
    </source>
</reference>
<evidence type="ECO:0000256" key="5">
    <source>
        <dbReference type="SAM" id="SignalP"/>
    </source>
</evidence>
<dbReference type="GO" id="GO:0015031">
    <property type="term" value="P:protein transport"/>
    <property type="evidence" value="ECO:0007669"/>
    <property type="project" value="UniProtKB-KW"/>
</dbReference>
<keyword evidence="4" id="KW-0653">Protein transport</keyword>
<dbReference type="EMBL" id="FOLO01000007">
    <property type="protein sequence ID" value="SFC30368.1"/>
    <property type="molecule type" value="Genomic_DNA"/>
</dbReference>
<evidence type="ECO:0000256" key="2">
    <source>
        <dbReference type="ARBA" id="ARBA00022448"/>
    </source>
</evidence>
<proteinExistence type="predicted"/>
<dbReference type="Pfam" id="PF03548">
    <property type="entry name" value="LolA"/>
    <property type="match status" value="1"/>
</dbReference>
<dbReference type="STRING" id="1123010.SAMN02745724_01348"/>
<dbReference type="RefSeq" id="WP_091982102.1">
    <property type="nucleotide sequence ID" value="NZ_FOLO01000007.1"/>
</dbReference>
<dbReference type="CDD" id="cd16325">
    <property type="entry name" value="LolA"/>
    <property type="match status" value="1"/>
</dbReference>
<evidence type="ECO:0000313" key="6">
    <source>
        <dbReference type="EMBL" id="SFC30368.1"/>
    </source>
</evidence>
<dbReference type="Proteomes" id="UP000198862">
    <property type="component" value="Unassembled WGS sequence"/>
</dbReference>
<dbReference type="SUPFAM" id="SSF89392">
    <property type="entry name" value="Prokaryotic lipoproteins and lipoprotein localization factors"/>
    <property type="match status" value="1"/>
</dbReference>
<organism evidence="6 7">
    <name type="scientific">Pseudoalteromonas denitrificans DSM 6059</name>
    <dbReference type="NCBI Taxonomy" id="1123010"/>
    <lineage>
        <taxon>Bacteria</taxon>
        <taxon>Pseudomonadati</taxon>
        <taxon>Pseudomonadota</taxon>
        <taxon>Gammaproteobacteria</taxon>
        <taxon>Alteromonadales</taxon>
        <taxon>Pseudoalteromonadaceae</taxon>
        <taxon>Pseudoalteromonas</taxon>
    </lineage>
</organism>
<keyword evidence="6" id="KW-0449">Lipoprotein</keyword>
<keyword evidence="2" id="KW-0813">Transport</keyword>
<dbReference type="AlphaFoldDB" id="A0A1I1I7Z6"/>
<evidence type="ECO:0000313" key="7">
    <source>
        <dbReference type="Proteomes" id="UP000198862"/>
    </source>
</evidence>
<gene>
    <name evidence="6" type="ORF">SAMN02745724_01348</name>
</gene>
<accession>A0A1I1I7Z6</accession>